<dbReference type="SUPFAM" id="SSF51905">
    <property type="entry name" value="FAD/NAD(P)-binding domain"/>
    <property type="match status" value="2"/>
</dbReference>
<reference evidence="20" key="1">
    <citation type="submission" date="2022-03" db="EMBL/GenBank/DDBJ databases">
        <authorList>
            <person name="Martin C."/>
        </authorList>
    </citation>
    <scope>NUCLEOTIDE SEQUENCE</scope>
</reference>
<dbReference type="AlphaFoldDB" id="A0A8J1UKX9"/>
<dbReference type="PRINTS" id="PR01121">
    <property type="entry name" value="FMOXYGENASE1"/>
</dbReference>
<comment type="function">
    <text evidence="13">Broad spectrum monooxygenase that catalyzes the oxygenation of a wide variety of nitrogen- and sulfur-containing compounds including xenobiotics. Catalyzes the S-oxygenation of hypotaurine to produce taurine, an organic osmolyte involved in cell volume regulation as well as a variety of cytoprotective and developmental processes. In vitro, catalyzes the N-oxygenation of trimethylamine (TMA) to produce trimethylamine N-oxide (TMAO) and could therefore participate to the detoxification of this compound that is generated by the action of gut microbiota from dietary precursors such as choline, choline containing compounds, betaine or L-carnitine.</text>
</comment>
<dbReference type="GO" id="GO:0004499">
    <property type="term" value="F:N,N-dimethylaniline monooxygenase activity"/>
    <property type="evidence" value="ECO:0007669"/>
    <property type="project" value="UniProtKB-UniRule"/>
</dbReference>
<evidence type="ECO:0000313" key="21">
    <source>
        <dbReference type="Proteomes" id="UP000749559"/>
    </source>
</evidence>
<proteinExistence type="inferred from homology"/>
<comment type="cofactor">
    <cofactor evidence="1 18 19">
        <name>FAD</name>
        <dbReference type="ChEBI" id="CHEBI:57692"/>
    </cofactor>
</comment>
<evidence type="ECO:0000256" key="2">
    <source>
        <dbReference type="ARBA" id="ARBA00004389"/>
    </source>
</evidence>
<gene>
    <name evidence="20" type="ORF">OFUS_LOCUS13636</name>
</gene>
<keyword evidence="10 18" id="KW-0560">Oxidoreductase</keyword>
<evidence type="ECO:0000313" key="20">
    <source>
        <dbReference type="EMBL" id="CAH1788030.1"/>
    </source>
</evidence>
<comment type="subcellular location">
    <subcellularLocation>
        <location evidence="2">Endoplasmic reticulum membrane</location>
        <topology evidence="2">Single-pass membrane protein</topology>
    </subcellularLocation>
</comment>
<accession>A0A8J1UKX9</accession>
<keyword evidence="12 18" id="KW-0472">Membrane</keyword>
<evidence type="ECO:0000256" key="5">
    <source>
        <dbReference type="ARBA" id="ARBA00022692"/>
    </source>
</evidence>
<keyword evidence="21" id="KW-1185">Reference proteome</keyword>
<dbReference type="GO" id="GO:0050661">
    <property type="term" value="F:NADP binding"/>
    <property type="evidence" value="ECO:0007669"/>
    <property type="project" value="InterPro"/>
</dbReference>
<keyword evidence="6 18" id="KW-0256">Endoplasmic reticulum</keyword>
<comment type="catalytic activity">
    <reaction evidence="17">
        <text>N,N-dimethylaniline + NADPH + O2 + H(+) = N,N-dimethylaniline N-oxide + NADP(+) + H2O</text>
        <dbReference type="Rhea" id="RHEA:24468"/>
        <dbReference type="ChEBI" id="CHEBI:15377"/>
        <dbReference type="ChEBI" id="CHEBI:15378"/>
        <dbReference type="ChEBI" id="CHEBI:15379"/>
        <dbReference type="ChEBI" id="CHEBI:16269"/>
        <dbReference type="ChEBI" id="CHEBI:17735"/>
        <dbReference type="ChEBI" id="CHEBI:57783"/>
        <dbReference type="ChEBI" id="CHEBI:58349"/>
        <dbReference type="EC" id="1.14.13.8"/>
    </reaction>
    <physiologicalReaction direction="left-to-right" evidence="17">
        <dbReference type="Rhea" id="RHEA:24469"/>
    </physiologicalReaction>
</comment>
<evidence type="ECO:0000256" key="11">
    <source>
        <dbReference type="ARBA" id="ARBA00023033"/>
    </source>
</evidence>
<evidence type="ECO:0000256" key="9">
    <source>
        <dbReference type="ARBA" id="ARBA00022989"/>
    </source>
</evidence>
<evidence type="ECO:0000256" key="3">
    <source>
        <dbReference type="ARBA" id="ARBA00009183"/>
    </source>
</evidence>
<dbReference type="EMBL" id="CAIIXF020000007">
    <property type="protein sequence ID" value="CAH1788030.1"/>
    <property type="molecule type" value="Genomic_DNA"/>
</dbReference>
<dbReference type="PRINTS" id="PR00370">
    <property type="entry name" value="FMOXYGENASE"/>
</dbReference>
<organism evidence="20 21">
    <name type="scientific">Owenia fusiformis</name>
    <name type="common">Polychaete worm</name>
    <dbReference type="NCBI Taxonomy" id="6347"/>
    <lineage>
        <taxon>Eukaryota</taxon>
        <taxon>Metazoa</taxon>
        <taxon>Spiralia</taxon>
        <taxon>Lophotrochozoa</taxon>
        <taxon>Annelida</taxon>
        <taxon>Polychaeta</taxon>
        <taxon>Sedentaria</taxon>
        <taxon>Canalipalpata</taxon>
        <taxon>Sabellida</taxon>
        <taxon>Oweniida</taxon>
        <taxon>Oweniidae</taxon>
        <taxon>Owenia</taxon>
    </lineage>
</organism>
<dbReference type="InterPro" id="IPR036188">
    <property type="entry name" value="FAD/NAD-bd_sf"/>
</dbReference>
<evidence type="ECO:0000256" key="18">
    <source>
        <dbReference type="PIRNR" id="PIRNR000332"/>
    </source>
</evidence>
<evidence type="ECO:0000256" key="13">
    <source>
        <dbReference type="ARBA" id="ARBA00045957"/>
    </source>
</evidence>
<keyword evidence="4 18" id="KW-0285">Flavoprotein</keyword>
<keyword evidence="5" id="KW-0812">Transmembrane</keyword>
<dbReference type="GO" id="GO:0034899">
    <property type="term" value="F:trimethylamine monooxygenase activity"/>
    <property type="evidence" value="ECO:0007669"/>
    <property type="project" value="UniProtKB-EC"/>
</dbReference>
<dbReference type="PANTHER" id="PTHR23023">
    <property type="entry name" value="DIMETHYLANILINE MONOOXYGENASE"/>
    <property type="match status" value="1"/>
</dbReference>
<dbReference type="Pfam" id="PF00743">
    <property type="entry name" value="FMO-like"/>
    <property type="match status" value="1"/>
</dbReference>
<comment type="catalytic activity">
    <reaction evidence="16">
        <text>trimethylamine + NADPH + O2 = trimethylamine N-oxide + NADP(+) + H2O</text>
        <dbReference type="Rhea" id="RHEA:31979"/>
        <dbReference type="ChEBI" id="CHEBI:15377"/>
        <dbReference type="ChEBI" id="CHEBI:15379"/>
        <dbReference type="ChEBI" id="CHEBI:15724"/>
        <dbReference type="ChEBI" id="CHEBI:57783"/>
        <dbReference type="ChEBI" id="CHEBI:58349"/>
        <dbReference type="ChEBI" id="CHEBI:58389"/>
        <dbReference type="EC" id="1.14.13.148"/>
    </reaction>
    <physiologicalReaction direction="left-to-right" evidence="16">
        <dbReference type="Rhea" id="RHEA:31980"/>
    </physiologicalReaction>
</comment>
<evidence type="ECO:0000256" key="8">
    <source>
        <dbReference type="ARBA" id="ARBA00022857"/>
    </source>
</evidence>
<dbReference type="InterPro" id="IPR050346">
    <property type="entry name" value="FMO-like"/>
</dbReference>
<evidence type="ECO:0000256" key="6">
    <source>
        <dbReference type="ARBA" id="ARBA00022824"/>
    </source>
</evidence>
<evidence type="ECO:0000256" key="17">
    <source>
        <dbReference type="ARBA" id="ARBA00049443"/>
    </source>
</evidence>
<keyword evidence="8 18" id="KW-0521">NADP</keyword>
<dbReference type="EC" id="1.-.-.-" evidence="19"/>
<dbReference type="InterPro" id="IPR002253">
    <property type="entry name" value="Flavin_mOase_1"/>
</dbReference>
<keyword evidence="9" id="KW-1133">Transmembrane helix</keyword>
<comment type="similarity">
    <text evidence="3 18 19">Belongs to the FMO family.</text>
</comment>
<keyword evidence="7 18" id="KW-0274">FAD</keyword>
<dbReference type="GO" id="GO:0005789">
    <property type="term" value="C:endoplasmic reticulum membrane"/>
    <property type="evidence" value="ECO:0007669"/>
    <property type="project" value="UniProtKB-SubCell"/>
</dbReference>
<comment type="catalytic activity">
    <reaction evidence="14">
        <text>hypotaurine + NADH + O2 + H(+) = taurine + NAD(+) + H2O</text>
        <dbReference type="Rhea" id="RHEA:74111"/>
        <dbReference type="ChEBI" id="CHEBI:15377"/>
        <dbReference type="ChEBI" id="CHEBI:15378"/>
        <dbReference type="ChEBI" id="CHEBI:15379"/>
        <dbReference type="ChEBI" id="CHEBI:57540"/>
        <dbReference type="ChEBI" id="CHEBI:57853"/>
        <dbReference type="ChEBI" id="CHEBI:57945"/>
        <dbReference type="ChEBI" id="CHEBI:507393"/>
        <dbReference type="EC" id="1.14.13.8"/>
    </reaction>
    <physiologicalReaction direction="left-to-right" evidence="14">
        <dbReference type="Rhea" id="RHEA:74112"/>
    </physiologicalReaction>
</comment>
<evidence type="ECO:0000256" key="14">
    <source>
        <dbReference type="ARBA" id="ARBA00047338"/>
    </source>
</evidence>
<keyword evidence="11 18" id="KW-0503">Monooxygenase</keyword>
<sequence length="551" mass="61854">MKQKDAMSTIVWRFINIVASKYEMTGKSVCIIGAGVSGLVAIKACLEEKLQVTCYEQHDKLGGVWYYTEEVRPNQGPSAYATLVTNSSKDMMAFSDYPMPPQYPPYLPWEKFTEYLQNYADHFNLAKHITFNTKVVSVDPVEDKEGRWKVCVSNGDSKSEFETKFFDHVIVCAGFFKNPVIPEIPGLQNFKGKVMHTHSYRSPEVFKDKTVLVIGNANSASDAATDAATYAKKAYVSIGDGTWVLSRSAQQGLPRDFMLRRVLMNFAPQSVVSRILMKDCNTRFNHEAFGLQSTQRPMYGSAVMVNDEISYKIISGKLQVKATVVEFTEHGVKLEDGSTLDGIDMVCFATGFKVDFSFMNEQILKVTNKEINLYKMVWPIEQRVPSIAVVGCFSTVGAHTPIMELQSYWAARVFSGKCKLPPKTDMKKWIDETIETQIKNYGKLKIKLHQLPYRDSIAEEIGALPNIKSLLLRDPAMAMRCFFGPAFPYQYRLTGPLAIDAARDYCINAYDNTVNATKTRIARTKPGSGNVGLILFIFLAIIAVILAILIR</sequence>
<evidence type="ECO:0000256" key="15">
    <source>
        <dbReference type="ARBA" id="ARBA00048041"/>
    </source>
</evidence>
<protein>
    <recommendedName>
        <fullName evidence="19">Flavin-containing monooxygenase</fullName>
        <ecNumber evidence="19">1.-.-.-</ecNumber>
    </recommendedName>
</protein>
<evidence type="ECO:0000256" key="4">
    <source>
        <dbReference type="ARBA" id="ARBA00022630"/>
    </source>
</evidence>
<dbReference type="InterPro" id="IPR020946">
    <property type="entry name" value="Flavin_mOase-like"/>
</dbReference>
<name>A0A8J1UKX9_OWEFU</name>
<dbReference type="InterPro" id="IPR000960">
    <property type="entry name" value="Flavin_mOase"/>
</dbReference>
<dbReference type="Gene3D" id="3.50.50.60">
    <property type="entry name" value="FAD/NAD(P)-binding domain"/>
    <property type="match status" value="1"/>
</dbReference>
<evidence type="ECO:0000256" key="1">
    <source>
        <dbReference type="ARBA" id="ARBA00001974"/>
    </source>
</evidence>
<dbReference type="GO" id="GO:0050660">
    <property type="term" value="F:flavin adenine dinucleotide binding"/>
    <property type="evidence" value="ECO:0007669"/>
    <property type="project" value="InterPro"/>
</dbReference>
<evidence type="ECO:0000256" key="10">
    <source>
        <dbReference type="ARBA" id="ARBA00023002"/>
    </source>
</evidence>
<dbReference type="Proteomes" id="UP000749559">
    <property type="component" value="Unassembled WGS sequence"/>
</dbReference>
<dbReference type="OrthoDB" id="6098892at2759"/>
<evidence type="ECO:0000256" key="16">
    <source>
        <dbReference type="ARBA" id="ARBA00048088"/>
    </source>
</evidence>
<comment type="caution">
    <text evidence="20">The sequence shown here is derived from an EMBL/GenBank/DDBJ whole genome shotgun (WGS) entry which is preliminary data.</text>
</comment>
<evidence type="ECO:0000256" key="12">
    <source>
        <dbReference type="ARBA" id="ARBA00023136"/>
    </source>
</evidence>
<evidence type="ECO:0000256" key="19">
    <source>
        <dbReference type="RuleBase" id="RU361177"/>
    </source>
</evidence>
<comment type="catalytic activity">
    <reaction evidence="15">
        <text>hypotaurine + NADPH + O2 + H(+) = taurine + NADP(+) + H2O</text>
        <dbReference type="Rhea" id="RHEA:69819"/>
        <dbReference type="ChEBI" id="CHEBI:15377"/>
        <dbReference type="ChEBI" id="CHEBI:15378"/>
        <dbReference type="ChEBI" id="CHEBI:15379"/>
        <dbReference type="ChEBI" id="CHEBI:57783"/>
        <dbReference type="ChEBI" id="CHEBI:57853"/>
        <dbReference type="ChEBI" id="CHEBI:58349"/>
        <dbReference type="ChEBI" id="CHEBI:507393"/>
        <dbReference type="EC" id="1.14.13.8"/>
    </reaction>
    <physiologicalReaction direction="left-to-right" evidence="15">
        <dbReference type="Rhea" id="RHEA:69820"/>
    </physiologicalReaction>
</comment>
<dbReference type="FunFam" id="3.50.50.60:FF:000159">
    <property type="entry name" value="Dimethylaniline monooxygenase [N-oxide-forming]"/>
    <property type="match status" value="1"/>
</dbReference>
<evidence type="ECO:0000256" key="7">
    <source>
        <dbReference type="ARBA" id="ARBA00022827"/>
    </source>
</evidence>
<dbReference type="PIRSF" id="PIRSF000332">
    <property type="entry name" value="FMO"/>
    <property type="match status" value="1"/>
</dbReference>